<dbReference type="Gene3D" id="3.40.50.300">
    <property type="entry name" value="P-loop containing nucleotide triphosphate hydrolases"/>
    <property type="match status" value="1"/>
</dbReference>
<dbReference type="Pfam" id="PF00017">
    <property type="entry name" value="SH2"/>
    <property type="match status" value="1"/>
</dbReference>
<dbReference type="PROSITE" id="PS50017">
    <property type="entry name" value="DEATH_DOMAIN"/>
    <property type="match status" value="1"/>
</dbReference>
<dbReference type="InterPro" id="IPR032171">
    <property type="entry name" value="COR-A"/>
</dbReference>
<dbReference type="InterPro" id="IPR036860">
    <property type="entry name" value="SH2_dom_sf"/>
</dbReference>
<dbReference type="Gene3D" id="1.10.533.10">
    <property type="entry name" value="Death Domain, Fas"/>
    <property type="match status" value="1"/>
</dbReference>
<dbReference type="Pfam" id="PF00531">
    <property type="entry name" value="Death"/>
    <property type="match status" value="1"/>
</dbReference>
<dbReference type="Proteomes" id="UP001164746">
    <property type="component" value="Chromosome 7"/>
</dbReference>
<dbReference type="InterPro" id="IPR000980">
    <property type="entry name" value="SH2"/>
</dbReference>
<sequence length="953" mass="108369">MGTDKLIRTHLRTGSINMVSGFPENSEVFAITHVHAPCTDSDFDINNFLPLIKGELLTVKKAQSNTQTWVRNAYGIEGLVRNNHVSPADLYCHEDFFLADFTSQMAEKILADKPNGSFIIRTNSKDVAKVIISAKFDTVTHYSFNKHGGGIEYDGVLYQSIPSFINKCSYSGVFKAGSLAIAVEDFGSLNKLCLEVHKGRQYTILRASRNTQWLIVRDEYDNEGSQTRFWTSNSECVRILFPLSRKETSVPDEIRTMDMKSVDLYFRALKEGKEHVRDIRLMVIGHHGAGKTTLTERLMGKQFRRVGSTNGIEIHLRQCQYNVATGIWLNPRPGSTRSNTNHSLHSSMSSIPTGEISSSRDVSGRESPLVKDTSETDSSPVKPEASLNGSHPSRESLKLRFDLNANNETVFGTGDNGDSGVSDENGIRYPSIDGDYQITNEDVPRMRSIHTFCGEVPGHPPVILVGTKSSEMNLEQGQTVESAAGKYFEKFRMMLENSPVAEHLQVALSKLGGEKRIISLDEVNSLDGEMDVRIKDSEEIVLFLRFHHAVGSLIYFDDEELAGYVVLDPQWIIDAFKSLITAQQFCKLRPQLRTLWKNLQEKACLHDKLIDEIWREDREGHFMEHRDILLSYMEKLDIIARPKVKLEDGQKQEIDFYFVPSLLRMKGQKDVSDLDKGKISERTPNLCFAFQEGFIPPMVFQRMLGACLSRYTIFRKVDEDQIFCDLGVFYLDSQHCFIFWLEDDVMKVRVVNLVENKVKSSLCDKLRRFLTNQLDRELCRYQNNTSFSVCIECLMPKKGSGSLINCKELLRDEKLPCCAHSQPHIVQSKIILQSWYPDYIEVPVGEVTLNWIDALPSVIRKREVTLKDLSKIAQSLGFNWEFVIIELGLPQVDIDQCKIDNKDQVAMQIYHCLLKWKSRDGYQANIETLVKAIQANQAVEADWEAIKNVVDRI</sequence>
<keyword evidence="1" id="KW-0677">Repeat</keyword>
<dbReference type="InterPro" id="IPR027417">
    <property type="entry name" value="P-loop_NTPase"/>
</dbReference>
<evidence type="ECO:0000313" key="4">
    <source>
        <dbReference type="EMBL" id="WAR10009.1"/>
    </source>
</evidence>
<gene>
    <name evidence="4" type="ORF">MAR_035085</name>
</gene>
<proteinExistence type="predicted"/>
<evidence type="ECO:0000256" key="1">
    <source>
        <dbReference type="ARBA" id="ARBA00022737"/>
    </source>
</evidence>
<dbReference type="Gene3D" id="3.30.505.10">
    <property type="entry name" value="SH2 domain"/>
    <property type="match status" value="1"/>
</dbReference>
<dbReference type="SUPFAM" id="SSF52540">
    <property type="entry name" value="P-loop containing nucleoside triphosphate hydrolases"/>
    <property type="match status" value="1"/>
</dbReference>
<organism evidence="4 5">
    <name type="scientific">Mya arenaria</name>
    <name type="common">Soft-shell clam</name>
    <dbReference type="NCBI Taxonomy" id="6604"/>
    <lineage>
        <taxon>Eukaryota</taxon>
        <taxon>Metazoa</taxon>
        <taxon>Spiralia</taxon>
        <taxon>Lophotrochozoa</taxon>
        <taxon>Mollusca</taxon>
        <taxon>Bivalvia</taxon>
        <taxon>Autobranchia</taxon>
        <taxon>Heteroconchia</taxon>
        <taxon>Euheterodonta</taxon>
        <taxon>Imparidentia</taxon>
        <taxon>Neoheterodontei</taxon>
        <taxon>Myida</taxon>
        <taxon>Myoidea</taxon>
        <taxon>Myidae</taxon>
        <taxon>Mya</taxon>
    </lineage>
</organism>
<feature type="compositionally biased region" description="Basic and acidic residues" evidence="2">
    <location>
        <begin position="362"/>
        <end position="374"/>
    </location>
</feature>
<feature type="region of interest" description="Disordered" evidence="2">
    <location>
        <begin position="334"/>
        <end position="394"/>
    </location>
</feature>
<protein>
    <submittedName>
        <fullName evidence="4">CRADD-like protein</fullName>
    </submittedName>
</protein>
<accession>A0ABY7ENN7</accession>
<feature type="compositionally biased region" description="Polar residues" evidence="2">
    <location>
        <begin position="334"/>
        <end position="361"/>
    </location>
</feature>
<evidence type="ECO:0000313" key="5">
    <source>
        <dbReference type="Proteomes" id="UP001164746"/>
    </source>
</evidence>
<name>A0ABY7ENN7_MYAAR</name>
<reference evidence="4" key="1">
    <citation type="submission" date="2022-11" db="EMBL/GenBank/DDBJ databases">
        <title>Centuries of genome instability and evolution in soft-shell clam transmissible cancer (bioRxiv).</title>
        <authorList>
            <person name="Hart S.F.M."/>
            <person name="Yonemitsu M.A."/>
            <person name="Giersch R.M."/>
            <person name="Beal B.F."/>
            <person name="Arriagada G."/>
            <person name="Davis B.W."/>
            <person name="Ostrander E.A."/>
            <person name="Goff S.P."/>
            <person name="Metzger M.J."/>
        </authorList>
    </citation>
    <scope>NUCLEOTIDE SEQUENCE</scope>
    <source>
        <strain evidence="4">MELC-2E11</strain>
        <tissue evidence="4">Siphon/mantle</tissue>
    </source>
</reference>
<keyword evidence="5" id="KW-1185">Reference proteome</keyword>
<feature type="domain" description="Death" evidence="3">
    <location>
        <begin position="865"/>
        <end position="934"/>
    </location>
</feature>
<dbReference type="CDD" id="cd00173">
    <property type="entry name" value="SH2"/>
    <property type="match status" value="1"/>
</dbReference>
<evidence type="ECO:0000256" key="2">
    <source>
        <dbReference type="SAM" id="MobiDB-lite"/>
    </source>
</evidence>
<dbReference type="InterPro" id="IPR000488">
    <property type="entry name" value="Death_dom"/>
</dbReference>
<evidence type="ECO:0000259" key="3">
    <source>
        <dbReference type="PROSITE" id="PS50017"/>
    </source>
</evidence>
<dbReference type="EMBL" id="CP111018">
    <property type="protein sequence ID" value="WAR10009.1"/>
    <property type="molecule type" value="Genomic_DNA"/>
</dbReference>
<dbReference type="SUPFAM" id="SSF55550">
    <property type="entry name" value="SH2 domain"/>
    <property type="match status" value="1"/>
</dbReference>
<dbReference type="Pfam" id="PF16095">
    <property type="entry name" value="COR-A"/>
    <property type="match status" value="1"/>
</dbReference>
<dbReference type="SUPFAM" id="SSF47986">
    <property type="entry name" value="DEATH domain"/>
    <property type="match status" value="1"/>
</dbReference>
<dbReference type="InterPro" id="IPR011029">
    <property type="entry name" value="DEATH-like_dom_sf"/>
</dbReference>